<keyword evidence="5" id="KW-1185">Reference proteome</keyword>
<dbReference type="EMBL" id="NCSJ02000028">
    <property type="protein sequence ID" value="RFU33924.1"/>
    <property type="molecule type" value="Genomic_DNA"/>
</dbReference>
<evidence type="ECO:0000313" key="4">
    <source>
        <dbReference type="EMBL" id="RFU33924.1"/>
    </source>
</evidence>
<keyword evidence="2" id="KW-1133">Transmembrane helix</keyword>
<reference evidence="4 5" key="1">
    <citation type="submission" date="2018-05" db="EMBL/GenBank/DDBJ databases">
        <title>Draft genome sequence of Scytalidium lignicola DSM 105466, a ubiquitous saprotrophic fungus.</title>
        <authorList>
            <person name="Buettner E."/>
            <person name="Gebauer A.M."/>
            <person name="Hofrichter M."/>
            <person name="Liers C."/>
            <person name="Kellner H."/>
        </authorList>
    </citation>
    <scope>NUCLEOTIDE SEQUENCE [LARGE SCALE GENOMIC DNA]</scope>
    <source>
        <strain evidence="4 5">DSM 105466</strain>
    </source>
</reference>
<evidence type="ECO:0008006" key="6">
    <source>
        <dbReference type="Google" id="ProtNLM"/>
    </source>
</evidence>
<evidence type="ECO:0000256" key="3">
    <source>
        <dbReference type="SAM" id="SignalP"/>
    </source>
</evidence>
<feature type="non-terminal residue" evidence="4">
    <location>
        <position position="1"/>
    </location>
</feature>
<keyword evidence="3" id="KW-0732">Signal</keyword>
<gene>
    <name evidence="4" type="ORF">B7463_g2449</name>
</gene>
<comment type="caution">
    <text evidence="4">The sequence shown here is derived from an EMBL/GenBank/DDBJ whole genome shotgun (WGS) entry which is preliminary data.</text>
</comment>
<sequence>MHSFFSSTILLALTFLAVPSQALWANLNTQCATQCGNTLGGTSGEEIPCNDADYSSGTGYGGYGSSLGPTFVSCINCQLSSNQTDSESGLTDLQLGLYNLRYAVSWCVFGYPNNTDIGTSPCATSRSCGLVQSAFEFDALAQNTSAYGYCADLYTYELPNCQTCLSVNTDQFYINNFVTALDAACIQTPAPGHLLSIQGTVFSNVPVNITNPSSSLPSLPSSSHHGPLSLGEIVGVVVAGVVLILVSTGFCIVCRGRRRRRAEIARHQRESGYAKWFEEQQMTSHGAGFSSGNVSAGGFFDSPQSQRPLHQGRPWADRHIEDESPASAMGEKAYFSPYTSQYTSPVSGLDAVQTMQEWPLDRKGSFSGAGDRDKKVPEPEPFGERIELQDVKHASPPPVLAHPGYGRQFMRNALTEDDARRGDAL</sequence>
<dbReference type="AlphaFoldDB" id="A0A3E2HKL3"/>
<evidence type="ECO:0000313" key="5">
    <source>
        <dbReference type="Proteomes" id="UP000258309"/>
    </source>
</evidence>
<evidence type="ECO:0000256" key="1">
    <source>
        <dbReference type="SAM" id="MobiDB-lite"/>
    </source>
</evidence>
<organism evidence="4 5">
    <name type="scientific">Scytalidium lignicola</name>
    <name type="common">Hyphomycete</name>
    <dbReference type="NCBI Taxonomy" id="5539"/>
    <lineage>
        <taxon>Eukaryota</taxon>
        <taxon>Fungi</taxon>
        <taxon>Dikarya</taxon>
        <taxon>Ascomycota</taxon>
        <taxon>Pezizomycotina</taxon>
        <taxon>Leotiomycetes</taxon>
        <taxon>Leotiomycetes incertae sedis</taxon>
        <taxon>Scytalidium</taxon>
    </lineage>
</organism>
<protein>
    <recommendedName>
        <fullName evidence="6">LPXTG-domain-containing protein</fullName>
    </recommendedName>
</protein>
<keyword evidence="2" id="KW-0812">Transmembrane</keyword>
<accession>A0A3E2HKL3</accession>
<feature type="signal peptide" evidence="3">
    <location>
        <begin position="1"/>
        <end position="24"/>
    </location>
</feature>
<keyword evidence="2" id="KW-0472">Membrane</keyword>
<proteinExistence type="predicted"/>
<feature type="non-terminal residue" evidence="4">
    <location>
        <position position="425"/>
    </location>
</feature>
<feature type="chain" id="PRO_5017648951" description="LPXTG-domain-containing protein" evidence="3">
    <location>
        <begin position="25"/>
        <end position="425"/>
    </location>
</feature>
<feature type="region of interest" description="Disordered" evidence="1">
    <location>
        <begin position="293"/>
        <end position="315"/>
    </location>
</feature>
<evidence type="ECO:0000256" key="2">
    <source>
        <dbReference type="SAM" id="Phobius"/>
    </source>
</evidence>
<name>A0A3E2HKL3_SCYLI</name>
<feature type="region of interest" description="Disordered" evidence="1">
    <location>
        <begin position="361"/>
        <end position="384"/>
    </location>
</feature>
<feature type="transmembrane region" description="Helical" evidence="2">
    <location>
        <begin position="233"/>
        <end position="254"/>
    </location>
</feature>
<dbReference type="OMA" id="QYNSPVS"/>
<dbReference type="OrthoDB" id="5239590at2759"/>
<dbReference type="STRING" id="5539.A0A3E2HKL3"/>
<dbReference type="Proteomes" id="UP000258309">
    <property type="component" value="Unassembled WGS sequence"/>
</dbReference>